<dbReference type="InterPro" id="IPR020904">
    <property type="entry name" value="Sc_DH/Rdtase_CS"/>
</dbReference>
<comment type="similarity">
    <text evidence="1">Belongs to the short-chain dehydrogenases/reductases (SDR) family.</text>
</comment>
<evidence type="ECO:0000313" key="5">
    <source>
        <dbReference type="Proteomes" id="UP001227317"/>
    </source>
</evidence>
<gene>
    <name evidence="4" type="ORF">QSG27_09975</name>
</gene>
<dbReference type="PROSITE" id="PS00061">
    <property type="entry name" value="ADH_SHORT"/>
    <property type="match status" value="1"/>
</dbReference>
<dbReference type="Gene3D" id="3.40.50.720">
    <property type="entry name" value="NAD(P)-binding Rossmann-like Domain"/>
    <property type="match status" value="1"/>
</dbReference>
<name>A0ABU0WFN8_9PROT</name>
<dbReference type="PANTHER" id="PTHR43618:SF8">
    <property type="entry name" value="7ALPHA-HYDROXYSTEROID DEHYDROGENASE"/>
    <property type="match status" value="1"/>
</dbReference>
<sequence length="260" mass="27249">MSVIEDLFGVGGKSVVITGGSRGIGEAIAETFVRAGARVYICARRAAEVEKTAARLSAFGTCRGIPADLSTEAGRDAFIAALQQHESQLDVLINNAGTIWAAPLAEYPEDGWDKVFDLNVKGLFFFIRDLVPMLKAAGRHGAPARVINVGSIDAFHVPKHETFAYSSSKAAVHQLSAHLAYRLAPEHITVNVIAPGLFPSKMLAGTLESKGEEALTAPIPLKRLTGASDMAGAAIYLASMAGAYVTGAVIPVDGGFATTL</sequence>
<dbReference type="PRINTS" id="PR00081">
    <property type="entry name" value="GDHRDH"/>
</dbReference>
<proteinExistence type="inferred from homology"/>
<evidence type="ECO:0000256" key="1">
    <source>
        <dbReference type="ARBA" id="ARBA00006484"/>
    </source>
</evidence>
<evidence type="ECO:0000256" key="3">
    <source>
        <dbReference type="ARBA" id="ARBA00023002"/>
    </source>
</evidence>
<dbReference type="PRINTS" id="PR00080">
    <property type="entry name" value="SDRFAMILY"/>
</dbReference>
<accession>A0ABU0WFN8</accession>
<dbReference type="Pfam" id="PF13561">
    <property type="entry name" value="adh_short_C2"/>
    <property type="match status" value="1"/>
</dbReference>
<dbReference type="RefSeq" id="WP_306705651.1">
    <property type="nucleotide sequence ID" value="NZ_JAUJFI010000036.1"/>
</dbReference>
<keyword evidence="3" id="KW-0560">Oxidoreductase</keyword>
<evidence type="ECO:0000256" key="2">
    <source>
        <dbReference type="ARBA" id="ARBA00022857"/>
    </source>
</evidence>
<dbReference type="InterPro" id="IPR052178">
    <property type="entry name" value="Sec_Metab_Biosynth_SDR"/>
</dbReference>
<dbReference type="Proteomes" id="UP001227317">
    <property type="component" value="Unassembled WGS sequence"/>
</dbReference>
<keyword evidence="5" id="KW-1185">Reference proteome</keyword>
<dbReference type="PANTHER" id="PTHR43618">
    <property type="entry name" value="7-ALPHA-HYDROXYSTEROID DEHYDROGENASE"/>
    <property type="match status" value="1"/>
</dbReference>
<dbReference type="InterPro" id="IPR036291">
    <property type="entry name" value="NAD(P)-bd_dom_sf"/>
</dbReference>
<evidence type="ECO:0000313" key="4">
    <source>
        <dbReference type="EMBL" id="MDQ2103020.1"/>
    </source>
</evidence>
<protein>
    <submittedName>
        <fullName evidence="4">SDR family oxidoreductase</fullName>
    </submittedName>
</protein>
<dbReference type="SUPFAM" id="SSF51735">
    <property type="entry name" value="NAD(P)-binding Rossmann-fold domains"/>
    <property type="match status" value="1"/>
</dbReference>
<dbReference type="InterPro" id="IPR002347">
    <property type="entry name" value="SDR_fam"/>
</dbReference>
<comment type="caution">
    <text evidence="4">The sequence shown here is derived from an EMBL/GenBank/DDBJ whole genome shotgun (WGS) entry which is preliminary data.</text>
</comment>
<reference evidence="4 5" key="1">
    <citation type="submission" date="2023-06" db="EMBL/GenBank/DDBJ databases">
        <title>Azospirillum isscasensis sp.nov, a bacterium isolated from rhizosphere soil of rice.</title>
        <authorList>
            <person name="Wang H."/>
        </authorList>
    </citation>
    <scope>NUCLEOTIDE SEQUENCE [LARGE SCALE GENOMIC DNA]</scope>
    <source>
        <strain evidence="4 5">C340-1</strain>
    </source>
</reference>
<organism evidence="4 5">
    <name type="scientific">Azospirillum isscasi</name>
    <dbReference type="NCBI Taxonomy" id="3053926"/>
    <lineage>
        <taxon>Bacteria</taxon>
        <taxon>Pseudomonadati</taxon>
        <taxon>Pseudomonadota</taxon>
        <taxon>Alphaproteobacteria</taxon>
        <taxon>Rhodospirillales</taxon>
        <taxon>Azospirillaceae</taxon>
        <taxon>Azospirillum</taxon>
    </lineage>
</organism>
<dbReference type="EMBL" id="JAUJFI010000036">
    <property type="protein sequence ID" value="MDQ2103020.1"/>
    <property type="molecule type" value="Genomic_DNA"/>
</dbReference>
<keyword evidence="2" id="KW-0521">NADP</keyword>